<dbReference type="SUPFAM" id="SSF55874">
    <property type="entry name" value="ATPase domain of HSP90 chaperone/DNA topoisomerase II/histidine kinase"/>
    <property type="match status" value="1"/>
</dbReference>
<evidence type="ECO:0000256" key="1">
    <source>
        <dbReference type="SAM" id="Phobius"/>
    </source>
</evidence>
<evidence type="ECO:0000256" key="2">
    <source>
        <dbReference type="SAM" id="SignalP"/>
    </source>
</evidence>
<gene>
    <name evidence="4" type="ORF">GM920_04970</name>
</gene>
<evidence type="ECO:0000313" key="5">
    <source>
        <dbReference type="Proteomes" id="UP000636110"/>
    </source>
</evidence>
<keyword evidence="2" id="KW-0732">Signal</keyword>
<dbReference type="InterPro" id="IPR050640">
    <property type="entry name" value="Bact_2-comp_sensor_kinase"/>
</dbReference>
<keyword evidence="1" id="KW-0472">Membrane</keyword>
<feature type="signal peptide" evidence="2">
    <location>
        <begin position="1"/>
        <end position="40"/>
    </location>
</feature>
<protein>
    <recommendedName>
        <fullName evidence="3">Signal transduction histidine kinase internal region domain-containing protein</fullName>
    </recommendedName>
</protein>
<dbReference type="InterPro" id="IPR010559">
    <property type="entry name" value="Sig_transdc_His_kin_internal"/>
</dbReference>
<feature type="transmembrane region" description="Helical" evidence="1">
    <location>
        <begin position="682"/>
        <end position="700"/>
    </location>
</feature>
<proteinExistence type="predicted"/>
<sequence length="917" mass="104567">MRPNAMDRFKFFCLNLKNMKQKKLLSLGIILLLALSQLFAQKQHPTMALKSGDWFETDMRIRNVAQTFDYNFNVRYELLSKMSNGNLVFKVTLERMRLKYADAKNTWLGYDSHYPPYLENRKKNLTKQVYEITADSHGKILTLKSLSTAQKINFLSIEGKTTSSTPKTELSADRVFPIAHLKQISETIIISLIAGKDLAKTLDLPNSTGANDIANPVLESASFKFPKNALIEGIITNLPKADSIYEIHHEIFKFNNDGSFRANILAGLNSRRRFIFGEFDHYKTFSVLLEPLDTLIIKADALDFDNTLSFAGNAAAKASLSKDLVSVFNHQWVNESNYRSKSLEEFLSFQKQGQKDFDGIINKYKNRVSPEILNYCRTDFKYVQAGTKLMYLSEYRKQLKPKIPFDEFPKAFFKSIDTLPVFMSGLDGGLYYNYYLTWLLSYQKTKLGMVNADQYGFYTDFATALASFEGFPLYFSIYQSLKKELHKSEVESTERLKSYYEDFIHNCGDSTLTNRLKEIWTQARQWLPGNPSPIKKLFLQDGSALELAKFKGKPLVLIVNNNNPDVLKGFIELIKKQKGSQVHFVIAQSLSSVEKSTVDQKLRELPNVTYVVLSDDGNKQKNFDLYYLQTKVFTFTSDFRVISSYLFDESPDEHQVVEEMIKNAIDSSVMTKEQKASLINTLGWSICSALLTSVIVFSVYRARISGQKKKTLLKNKIKDLEIKAIRSQMNPHFMFNALNSIQSLINNHQYKEANIYLEKFSLLMRRVLNNSEKSFVSLSDELDAITLYCELEQLRFNFKYEIEVSPEVNTQLLEIPGMIIQPLVENSILHGLAQKGDTGRLVIHISCDQKYLKIIITDNGTGLKENKAEGNKSFGLKLVKERLILLSANGNVGNLHLSSILAENENGVTAVLTIPID</sequence>
<dbReference type="PANTHER" id="PTHR34220">
    <property type="entry name" value="SENSOR HISTIDINE KINASE YPDA"/>
    <property type="match status" value="1"/>
</dbReference>
<keyword evidence="5" id="KW-1185">Reference proteome</keyword>
<feature type="domain" description="Signal transduction histidine kinase internal region" evidence="3">
    <location>
        <begin position="721"/>
        <end position="797"/>
    </location>
</feature>
<evidence type="ECO:0000313" key="4">
    <source>
        <dbReference type="EMBL" id="MBB2148256.1"/>
    </source>
</evidence>
<accession>A0ABR6ESR3</accession>
<comment type="caution">
    <text evidence="4">The sequence shown here is derived from an EMBL/GenBank/DDBJ whole genome shotgun (WGS) entry which is preliminary data.</text>
</comment>
<feature type="chain" id="PRO_5045989242" description="Signal transduction histidine kinase internal region domain-containing protein" evidence="2">
    <location>
        <begin position="41"/>
        <end position="917"/>
    </location>
</feature>
<keyword evidence="1" id="KW-1133">Transmembrane helix</keyword>
<organism evidence="4 5">
    <name type="scientific">Pedobacter gandavensis</name>
    <dbReference type="NCBI Taxonomy" id="2679963"/>
    <lineage>
        <taxon>Bacteria</taxon>
        <taxon>Pseudomonadati</taxon>
        <taxon>Bacteroidota</taxon>
        <taxon>Sphingobacteriia</taxon>
        <taxon>Sphingobacteriales</taxon>
        <taxon>Sphingobacteriaceae</taxon>
        <taxon>Pedobacter</taxon>
    </lineage>
</organism>
<dbReference type="PANTHER" id="PTHR34220:SF7">
    <property type="entry name" value="SENSOR HISTIDINE KINASE YPDA"/>
    <property type="match status" value="1"/>
</dbReference>
<dbReference type="InterPro" id="IPR036890">
    <property type="entry name" value="HATPase_C_sf"/>
</dbReference>
<dbReference type="Pfam" id="PF06580">
    <property type="entry name" value="His_kinase"/>
    <property type="match status" value="1"/>
</dbReference>
<dbReference type="Gene3D" id="3.30.565.10">
    <property type="entry name" value="Histidine kinase-like ATPase, C-terminal domain"/>
    <property type="match status" value="1"/>
</dbReference>
<evidence type="ECO:0000259" key="3">
    <source>
        <dbReference type="Pfam" id="PF06580"/>
    </source>
</evidence>
<name>A0ABR6ESR3_9SPHI</name>
<dbReference type="Proteomes" id="UP000636110">
    <property type="component" value="Unassembled WGS sequence"/>
</dbReference>
<keyword evidence="1" id="KW-0812">Transmembrane</keyword>
<dbReference type="EMBL" id="WNXC01000001">
    <property type="protein sequence ID" value="MBB2148256.1"/>
    <property type="molecule type" value="Genomic_DNA"/>
</dbReference>
<reference evidence="4 5" key="1">
    <citation type="submission" date="2019-11" db="EMBL/GenBank/DDBJ databases">
        <title>Description of Pedobacter sp. LMG 31462T.</title>
        <authorList>
            <person name="Carlier A."/>
            <person name="Qi S."/>
            <person name="Vandamme P."/>
        </authorList>
    </citation>
    <scope>NUCLEOTIDE SEQUENCE [LARGE SCALE GENOMIC DNA]</scope>
    <source>
        <strain evidence="4 5">LMG 31462</strain>
    </source>
</reference>